<evidence type="ECO:0000256" key="5">
    <source>
        <dbReference type="ARBA" id="ARBA00022989"/>
    </source>
</evidence>
<feature type="transmembrane region" description="Helical" evidence="8">
    <location>
        <begin position="455"/>
        <end position="474"/>
    </location>
</feature>
<dbReference type="Pfam" id="PF00324">
    <property type="entry name" value="AA_permease"/>
    <property type="match status" value="1"/>
</dbReference>
<feature type="transmembrane region" description="Helical" evidence="8">
    <location>
        <begin position="339"/>
        <end position="361"/>
    </location>
</feature>
<feature type="transmembrane region" description="Helical" evidence="8">
    <location>
        <begin position="47"/>
        <end position="65"/>
    </location>
</feature>
<sequence length="556" mass="61702">MSSSDHEKSQKYDDVEAAPSRGSDFETGEILNGSADGLHRRLANRQIQLIAIGGSVGTALFVSIGDGLYQGGAGSLFLAYLIYSCMLGLVNNCMAEMATLHPVSGGFIRMAGKWADDALGFAVGWNFFFYEALLIPFEITALNLVLGFWRDDIPAGAVIAACIVLYALINIIAVGGFGEAEFWLSGGKVILIFMLFSFTLVTMCGGNPQKDAYGFRYWDDPAPFKEWHTTGNLGRFEGFLAALWSASFTIVGPEYIAMVAAEAKRPRTYIKTAFRTVYWRFGLFFIMGALCVGIILPADDPTLTSINEGTNTAAGAAASPYVIAMKNMGVDVLPHITNALMVTSIFSAGNTYTYAAVRNLYGMSLEGRAPRFLRKMTKTGVPIYCFLVVMCFPFLSFLSLSSGSNVVLSWFVSLITAGGIIDYIVMCLTYIFFYRACVAQGVDRKSFPYYGYFQPYGAYVALIFETLVVFTYGYSSFTPWSVSNFFVYYTMVILFPVLFVGWKLWHKTKFVSPYEADLVWERPIVDAYEARFQNPPLGFWTEMSQLVGFNRHRKDE</sequence>
<feature type="transmembrane region" description="Helical" evidence="8">
    <location>
        <begin position="118"/>
        <end position="137"/>
    </location>
</feature>
<keyword evidence="4" id="KW-0029">Amino-acid transport</keyword>
<feature type="compositionally biased region" description="Basic and acidic residues" evidence="7">
    <location>
        <begin position="1"/>
        <end position="14"/>
    </location>
</feature>
<evidence type="ECO:0000256" key="3">
    <source>
        <dbReference type="ARBA" id="ARBA00022692"/>
    </source>
</evidence>
<evidence type="ECO:0000256" key="1">
    <source>
        <dbReference type="ARBA" id="ARBA00004141"/>
    </source>
</evidence>
<feature type="transmembrane region" description="Helical" evidence="8">
    <location>
        <begin position="381"/>
        <end position="401"/>
    </location>
</feature>
<feature type="region of interest" description="Disordered" evidence="7">
    <location>
        <begin position="1"/>
        <end position="27"/>
    </location>
</feature>
<dbReference type="InParanoid" id="A0A2P5HTN4"/>
<comment type="subcellular location">
    <subcellularLocation>
        <location evidence="1">Membrane</location>
        <topology evidence="1">Multi-pass membrane protein</topology>
    </subcellularLocation>
</comment>
<keyword evidence="6 8" id="KW-0472">Membrane</keyword>
<dbReference type="Gene3D" id="1.20.1740.10">
    <property type="entry name" value="Amino acid/polyamine transporter I"/>
    <property type="match status" value="1"/>
</dbReference>
<dbReference type="PIRSF" id="PIRSF006060">
    <property type="entry name" value="AA_transporter"/>
    <property type="match status" value="1"/>
</dbReference>
<evidence type="ECO:0000256" key="6">
    <source>
        <dbReference type="ARBA" id="ARBA00023136"/>
    </source>
</evidence>
<dbReference type="Proteomes" id="UP000094444">
    <property type="component" value="Unassembled WGS sequence"/>
</dbReference>
<dbReference type="PANTHER" id="PTHR43341">
    <property type="entry name" value="AMINO ACID PERMEASE"/>
    <property type="match status" value="1"/>
</dbReference>
<dbReference type="GO" id="GO:0016020">
    <property type="term" value="C:membrane"/>
    <property type="evidence" value="ECO:0007669"/>
    <property type="project" value="UniProtKB-SubCell"/>
</dbReference>
<evidence type="ECO:0000313" key="11">
    <source>
        <dbReference type="Proteomes" id="UP000094444"/>
    </source>
</evidence>
<comment type="caution">
    <text evidence="10">The sequence shown here is derived from an EMBL/GenBank/DDBJ whole genome shotgun (WGS) entry which is preliminary data.</text>
</comment>
<evidence type="ECO:0000313" key="10">
    <source>
        <dbReference type="EMBL" id="POS73565.1"/>
    </source>
</evidence>
<keyword evidence="11" id="KW-1185">Reference proteome</keyword>
<dbReference type="AlphaFoldDB" id="A0A2P5HTN4"/>
<feature type="transmembrane region" description="Helical" evidence="8">
    <location>
        <begin position="238"/>
        <end position="256"/>
    </location>
</feature>
<dbReference type="OrthoDB" id="10062876at2759"/>
<dbReference type="InterPro" id="IPR004841">
    <property type="entry name" value="AA-permease/SLC12A_dom"/>
</dbReference>
<keyword evidence="2" id="KW-0813">Transport</keyword>
<accession>A0A2P5HTN4</accession>
<reference evidence="10" key="1">
    <citation type="submission" date="2017-09" db="EMBL/GenBank/DDBJ databases">
        <title>Polyketide synthases of a Diaporthe helianthi virulent isolate.</title>
        <authorList>
            <person name="Baroncelli R."/>
        </authorList>
    </citation>
    <scope>NUCLEOTIDE SEQUENCE [LARGE SCALE GENOMIC DNA]</scope>
    <source>
        <strain evidence="10">7/96</strain>
    </source>
</reference>
<feature type="transmembrane region" description="Helical" evidence="8">
    <location>
        <begin position="77"/>
        <end position="97"/>
    </location>
</feature>
<keyword evidence="5 8" id="KW-1133">Transmembrane helix</keyword>
<dbReference type="FunFam" id="1.20.1740.10:FF:000006">
    <property type="entry name" value="General amino acid permease"/>
    <property type="match status" value="1"/>
</dbReference>
<evidence type="ECO:0000256" key="7">
    <source>
        <dbReference type="SAM" id="MobiDB-lite"/>
    </source>
</evidence>
<feature type="transmembrane region" description="Helical" evidence="8">
    <location>
        <begin position="486"/>
        <end position="505"/>
    </location>
</feature>
<evidence type="ECO:0000256" key="8">
    <source>
        <dbReference type="SAM" id="Phobius"/>
    </source>
</evidence>
<organism evidence="10 11">
    <name type="scientific">Diaporthe helianthi</name>
    <dbReference type="NCBI Taxonomy" id="158607"/>
    <lineage>
        <taxon>Eukaryota</taxon>
        <taxon>Fungi</taxon>
        <taxon>Dikarya</taxon>
        <taxon>Ascomycota</taxon>
        <taxon>Pezizomycotina</taxon>
        <taxon>Sordariomycetes</taxon>
        <taxon>Sordariomycetidae</taxon>
        <taxon>Diaporthales</taxon>
        <taxon>Diaporthaceae</taxon>
        <taxon>Diaporthe</taxon>
    </lineage>
</organism>
<dbReference type="EMBL" id="MAVT02000774">
    <property type="protein sequence ID" value="POS73565.1"/>
    <property type="molecule type" value="Genomic_DNA"/>
</dbReference>
<feature type="transmembrane region" description="Helical" evidence="8">
    <location>
        <begin position="157"/>
        <end position="177"/>
    </location>
</feature>
<gene>
    <name evidence="10" type="ORF">DHEL01_v208039</name>
</gene>
<evidence type="ECO:0000256" key="2">
    <source>
        <dbReference type="ARBA" id="ARBA00022448"/>
    </source>
</evidence>
<protein>
    <recommendedName>
        <fullName evidence="9">Amino acid permease/ SLC12A domain-containing protein</fullName>
    </recommendedName>
</protein>
<dbReference type="PANTHER" id="PTHR43341:SF6">
    <property type="entry name" value="AMINO ACID TRANSPORTER (EUROFUNG)"/>
    <property type="match status" value="1"/>
</dbReference>
<feature type="transmembrane region" description="Helical" evidence="8">
    <location>
        <begin position="277"/>
        <end position="298"/>
    </location>
</feature>
<name>A0A2P5HTN4_DIAHE</name>
<feature type="domain" description="Amino acid permease/ SLC12A" evidence="9">
    <location>
        <begin position="47"/>
        <end position="510"/>
    </location>
</feature>
<evidence type="ECO:0000259" key="9">
    <source>
        <dbReference type="Pfam" id="PF00324"/>
    </source>
</evidence>
<dbReference type="GO" id="GO:0015171">
    <property type="term" value="F:amino acid transmembrane transporter activity"/>
    <property type="evidence" value="ECO:0007669"/>
    <property type="project" value="TreeGrafter"/>
</dbReference>
<keyword evidence="3 8" id="KW-0812">Transmembrane</keyword>
<feature type="transmembrane region" description="Helical" evidence="8">
    <location>
        <begin position="189"/>
        <end position="208"/>
    </location>
</feature>
<feature type="transmembrane region" description="Helical" evidence="8">
    <location>
        <begin position="407"/>
        <end position="434"/>
    </location>
</feature>
<dbReference type="InterPro" id="IPR050524">
    <property type="entry name" value="APC_YAT"/>
</dbReference>
<evidence type="ECO:0000256" key="4">
    <source>
        <dbReference type="ARBA" id="ARBA00022970"/>
    </source>
</evidence>
<dbReference type="STRING" id="158607.A0A2P5HTN4"/>
<proteinExistence type="predicted"/>